<dbReference type="SUPFAM" id="SSF47473">
    <property type="entry name" value="EF-hand"/>
    <property type="match status" value="1"/>
</dbReference>
<dbReference type="Gene3D" id="1.10.238.10">
    <property type="entry name" value="EF-hand"/>
    <property type="match status" value="1"/>
</dbReference>
<evidence type="ECO:0000259" key="2">
    <source>
        <dbReference type="PROSITE" id="PS50222"/>
    </source>
</evidence>
<evidence type="ECO:0000256" key="1">
    <source>
        <dbReference type="ARBA" id="ARBA00022737"/>
    </source>
</evidence>
<accession>A0A915Q5H0</accession>
<dbReference type="Proteomes" id="UP000887581">
    <property type="component" value="Unplaced"/>
</dbReference>
<dbReference type="PROSITE" id="PS50222">
    <property type="entry name" value="EF_HAND_2"/>
    <property type="match status" value="1"/>
</dbReference>
<dbReference type="PANTHER" id="PTHR23048">
    <property type="entry name" value="MYOSIN LIGHT CHAIN 1, 3"/>
    <property type="match status" value="1"/>
</dbReference>
<feature type="domain" description="EF-hand" evidence="2">
    <location>
        <begin position="41"/>
        <end position="76"/>
    </location>
</feature>
<dbReference type="PANTHER" id="PTHR23048:SF0">
    <property type="entry name" value="CALMODULIN LIKE 3"/>
    <property type="match status" value="1"/>
</dbReference>
<keyword evidence="3" id="KW-1185">Reference proteome</keyword>
<reference evidence="4" key="1">
    <citation type="submission" date="2022-11" db="UniProtKB">
        <authorList>
            <consortium name="WormBaseParasite"/>
        </authorList>
    </citation>
    <scope>IDENTIFICATION</scope>
</reference>
<evidence type="ECO:0000313" key="4">
    <source>
        <dbReference type="WBParaSite" id="sdigi.contig62.g3309.t1"/>
    </source>
</evidence>
<evidence type="ECO:0000313" key="3">
    <source>
        <dbReference type="Proteomes" id="UP000887581"/>
    </source>
</evidence>
<dbReference type="WBParaSite" id="sdigi.contig62.g3309.t1">
    <property type="protein sequence ID" value="sdigi.contig62.g3309.t1"/>
    <property type="gene ID" value="sdigi.contig62.g3309"/>
</dbReference>
<dbReference type="InterPro" id="IPR011992">
    <property type="entry name" value="EF-hand-dom_pair"/>
</dbReference>
<dbReference type="GO" id="GO:0016460">
    <property type="term" value="C:myosin II complex"/>
    <property type="evidence" value="ECO:0007669"/>
    <property type="project" value="TreeGrafter"/>
</dbReference>
<dbReference type="AlphaFoldDB" id="A0A915Q5H0"/>
<proteinExistence type="predicted"/>
<keyword evidence="1" id="KW-0677">Repeat</keyword>
<dbReference type="GO" id="GO:0005509">
    <property type="term" value="F:calcium ion binding"/>
    <property type="evidence" value="ECO:0007669"/>
    <property type="project" value="InterPro"/>
</dbReference>
<name>A0A915Q5H0_9BILA</name>
<dbReference type="InterPro" id="IPR002048">
    <property type="entry name" value="EF_hand_dom"/>
</dbReference>
<sequence length="127" mass="14576">MRSLGYSPTVPETIQYFHKYGEKLNFPSFLEILHEESQKSDPIQEIIGALRGIDSKKQGWITVPEFINILSSIGEKMSREEIYNVLQQLDVTGGRVPFRPTSRRFITSALKCDEGEIKISFMDQSYV</sequence>
<dbReference type="InterPro" id="IPR050230">
    <property type="entry name" value="CALM/Myosin/TropC-like"/>
</dbReference>
<protein>
    <submittedName>
        <fullName evidence="4">EF-hand domain-containing protein</fullName>
    </submittedName>
</protein>
<organism evidence="3 4">
    <name type="scientific">Setaria digitata</name>
    <dbReference type="NCBI Taxonomy" id="48799"/>
    <lineage>
        <taxon>Eukaryota</taxon>
        <taxon>Metazoa</taxon>
        <taxon>Ecdysozoa</taxon>
        <taxon>Nematoda</taxon>
        <taxon>Chromadorea</taxon>
        <taxon>Rhabditida</taxon>
        <taxon>Spirurina</taxon>
        <taxon>Spiruromorpha</taxon>
        <taxon>Filarioidea</taxon>
        <taxon>Setariidae</taxon>
        <taxon>Setaria</taxon>
    </lineage>
</organism>